<evidence type="ECO:0000256" key="5">
    <source>
        <dbReference type="SAM" id="Coils"/>
    </source>
</evidence>
<evidence type="ECO:0000313" key="8">
    <source>
        <dbReference type="Proteomes" id="UP001321445"/>
    </source>
</evidence>
<name>A0ABN6WRB4_9BACT</name>
<gene>
    <name evidence="7" type="ORF">HCR_00170</name>
</gene>
<evidence type="ECO:0000256" key="4">
    <source>
        <dbReference type="ARBA" id="ARBA00023136"/>
    </source>
</evidence>
<dbReference type="PANTHER" id="PTHR43427:SF12">
    <property type="entry name" value="CHLORIDE TRANSPORTER"/>
    <property type="match status" value="1"/>
</dbReference>
<reference evidence="7 8" key="1">
    <citation type="submission" date="2023-03" db="EMBL/GenBank/DDBJ databases">
        <title>Description of Hydrogenimonas sp. ISO32.</title>
        <authorList>
            <person name="Mino S."/>
            <person name="Fukazawa S."/>
            <person name="Sawabe T."/>
        </authorList>
    </citation>
    <scope>NUCLEOTIDE SEQUENCE [LARGE SCALE GENOMIC DNA]</scope>
    <source>
        <strain evidence="7 8">ISO32</strain>
    </source>
</reference>
<feature type="coiled-coil region" evidence="5">
    <location>
        <begin position="450"/>
        <end position="484"/>
    </location>
</feature>
<keyword evidence="4 6" id="KW-0472">Membrane</keyword>
<dbReference type="InterPro" id="IPR014743">
    <property type="entry name" value="Cl-channel_core"/>
</dbReference>
<dbReference type="InterPro" id="IPR001807">
    <property type="entry name" value="ClC"/>
</dbReference>
<accession>A0ABN6WRB4</accession>
<dbReference type="EMBL" id="AP027370">
    <property type="protein sequence ID" value="BDY11705.1"/>
    <property type="molecule type" value="Genomic_DNA"/>
</dbReference>
<feature type="transmembrane region" description="Helical" evidence="6">
    <location>
        <begin position="195"/>
        <end position="214"/>
    </location>
</feature>
<sequence>MNIPIPQGRHMILKHITEQTAIFFSVTKWVVLSSVVGIMIGTIVTLFLKILQIAETSRSEIPFHYYYILPFALFLTVWAVRTFSPSAEGHGTEKVIEAVHKNHGKINIAVIPVKLFATVMTIFAGGSVGKEGPGAQIGAGAASWLSDILKFTPEDRKKLVICGISAGFASVFGTPIAGAIFGVEVLIIGVILYDVLLPSFIAGFAAFTTAQFLGIEYTYFDIRFYQNVSLDIPLILQVVLAGLFFGFVSDIVVTSVSFSAKMIKKIPYHPYVIAFFGGLLLVALAYLFGDRYLGLGLETIKDTLNPDPYFSRDLPWYAFLLKTLFTSITLGVGGSGGIITPIFYIGATSGHMFGQLIGGEHIALFAALGFVSVLAGATNAPIAATIMAVELFGLEIAHYAALSAVISFLITGHRSVFPSQILAMKKSEMLEVKVGEVIEHAVVDLEEKEVGRIRDIRERLRVRRERLKEQKKRKISAIKQEKKES</sequence>
<protein>
    <submittedName>
        <fullName evidence="7">Permease</fullName>
    </submittedName>
</protein>
<dbReference type="PANTHER" id="PTHR43427">
    <property type="entry name" value="CHLORIDE CHANNEL PROTEIN CLC-E"/>
    <property type="match status" value="1"/>
</dbReference>
<dbReference type="PRINTS" id="PR00762">
    <property type="entry name" value="CLCHANNEL"/>
</dbReference>
<evidence type="ECO:0000256" key="3">
    <source>
        <dbReference type="ARBA" id="ARBA00022989"/>
    </source>
</evidence>
<feature type="transmembrane region" description="Helical" evidence="6">
    <location>
        <begin position="63"/>
        <end position="80"/>
    </location>
</feature>
<evidence type="ECO:0000256" key="2">
    <source>
        <dbReference type="ARBA" id="ARBA00022692"/>
    </source>
</evidence>
<evidence type="ECO:0000313" key="7">
    <source>
        <dbReference type="EMBL" id="BDY11705.1"/>
    </source>
</evidence>
<feature type="transmembrane region" description="Helical" evidence="6">
    <location>
        <begin position="29"/>
        <end position="51"/>
    </location>
</feature>
<keyword evidence="5" id="KW-0175">Coiled coil</keyword>
<proteinExistence type="predicted"/>
<feature type="transmembrane region" description="Helical" evidence="6">
    <location>
        <begin position="234"/>
        <end position="256"/>
    </location>
</feature>
<feature type="transmembrane region" description="Helical" evidence="6">
    <location>
        <begin position="356"/>
        <end position="376"/>
    </location>
</feature>
<keyword evidence="3 6" id="KW-1133">Transmembrane helix</keyword>
<keyword evidence="8" id="KW-1185">Reference proteome</keyword>
<dbReference type="Pfam" id="PF00654">
    <property type="entry name" value="Voltage_CLC"/>
    <property type="match status" value="1"/>
</dbReference>
<dbReference type="Proteomes" id="UP001321445">
    <property type="component" value="Chromosome"/>
</dbReference>
<feature type="transmembrane region" description="Helical" evidence="6">
    <location>
        <begin position="268"/>
        <end position="288"/>
    </location>
</feature>
<dbReference type="Gene3D" id="1.10.3080.10">
    <property type="entry name" value="Clc chloride channel"/>
    <property type="match status" value="1"/>
</dbReference>
<dbReference type="InterPro" id="IPR050368">
    <property type="entry name" value="ClC-type_chloride_channel"/>
</dbReference>
<comment type="subcellular location">
    <subcellularLocation>
        <location evidence="1">Membrane</location>
        <topology evidence="1">Multi-pass membrane protein</topology>
    </subcellularLocation>
</comment>
<dbReference type="SUPFAM" id="SSF81340">
    <property type="entry name" value="Clc chloride channel"/>
    <property type="match status" value="1"/>
</dbReference>
<feature type="transmembrane region" description="Helical" evidence="6">
    <location>
        <begin position="316"/>
        <end position="344"/>
    </location>
</feature>
<evidence type="ECO:0000256" key="6">
    <source>
        <dbReference type="SAM" id="Phobius"/>
    </source>
</evidence>
<keyword evidence="2 6" id="KW-0812">Transmembrane</keyword>
<feature type="transmembrane region" description="Helical" evidence="6">
    <location>
        <begin position="396"/>
        <end position="417"/>
    </location>
</feature>
<organism evidence="7 8">
    <name type="scientific">Hydrogenimonas cancrithermarum</name>
    <dbReference type="NCBI Taxonomy" id="2993563"/>
    <lineage>
        <taxon>Bacteria</taxon>
        <taxon>Pseudomonadati</taxon>
        <taxon>Campylobacterota</taxon>
        <taxon>Epsilonproteobacteria</taxon>
        <taxon>Campylobacterales</taxon>
        <taxon>Hydrogenimonadaceae</taxon>
        <taxon>Hydrogenimonas</taxon>
    </lineage>
</organism>
<evidence type="ECO:0000256" key="1">
    <source>
        <dbReference type="ARBA" id="ARBA00004141"/>
    </source>
</evidence>
<feature type="transmembrane region" description="Helical" evidence="6">
    <location>
        <begin position="158"/>
        <end position="183"/>
    </location>
</feature>